<accession>A0AAP0P916</accession>
<reference evidence="3 4" key="1">
    <citation type="submission" date="2024-01" db="EMBL/GenBank/DDBJ databases">
        <title>Genome assemblies of Stephania.</title>
        <authorList>
            <person name="Yang L."/>
        </authorList>
    </citation>
    <scope>NUCLEOTIDE SEQUENCE [LARGE SCALE GENOMIC DNA]</scope>
    <source>
        <strain evidence="3">YNDBR</strain>
        <tissue evidence="3">Leaf</tissue>
    </source>
</reference>
<organism evidence="3 4">
    <name type="scientific">Stephania yunnanensis</name>
    <dbReference type="NCBI Taxonomy" id="152371"/>
    <lineage>
        <taxon>Eukaryota</taxon>
        <taxon>Viridiplantae</taxon>
        <taxon>Streptophyta</taxon>
        <taxon>Embryophyta</taxon>
        <taxon>Tracheophyta</taxon>
        <taxon>Spermatophyta</taxon>
        <taxon>Magnoliopsida</taxon>
        <taxon>Ranunculales</taxon>
        <taxon>Menispermaceae</taxon>
        <taxon>Menispermoideae</taxon>
        <taxon>Cissampelideae</taxon>
        <taxon>Stephania</taxon>
    </lineage>
</organism>
<dbReference type="InterPro" id="IPR010285">
    <property type="entry name" value="DNA_helicase_pif1-like_DEAD"/>
</dbReference>
<gene>
    <name evidence="3" type="ORF">Syun_015028</name>
</gene>
<feature type="domain" description="DNA helicase Pif1-like DEAD-box helicase" evidence="2">
    <location>
        <begin position="2"/>
        <end position="182"/>
    </location>
</feature>
<evidence type="ECO:0000259" key="2">
    <source>
        <dbReference type="Pfam" id="PF05970"/>
    </source>
</evidence>
<comment type="caution">
    <text evidence="3">The sequence shown here is derived from an EMBL/GenBank/DDBJ whole genome shotgun (WGS) entry which is preliminary data.</text>
</comment>
<keyword evidence="1" id="KW-0378">Hydrolase</keyword>
<dbReference type="EC" id="5.6.2.3" evidence="1"/>
<keyword evidence="1" id="KW-0233">DNA recombination</keyword>
<sequence length="201" mass="22568">MKMIITKLRSEGKIVLPIASSGITALLLPNGRSAHSWFHIPLKITAESSFEIKHGTHLAELLCKTSLIIWDEAPMANKYCFEALDWSLRDIFQMRYENSIDKPFGGLTIVLGGDFRQILSVVPKGGKVDIIEASLNSSYLWEHCNVFKLNQNMQLSAGSPGSQAEYISSFDKWLLQIGDGLFYDNPDKELIRIPYKCIVTS</sequence>
<evidence type="ECO:0000313" key="3">
    <source>
        <dbReference type="EMBL" id="KAK9135698.1"/>
    </source>
</evidence>
<evidence type="ECO:0000256" key="1">
    <source>
        <dbReference type="RuleBase" id="RU363044"/>
    </source>
</evidence>
<dbReference type="PANTHER" id="PTHR10492">
    <property type="match status" value="1"/>
</dbReference>
<dbReference type="EMBL" id="JBBNAF010000006">
    <property type="protein sequence ID" value="KAK9135698.1"/>
    <property type="molecule type" value="Genomic_DNA"/>
</dbReference>
<proteinExistence type="inferred from homology"/>
<dbReference type="GO" id="GO:0006281">
    <property type="term" value="P:DNA repair"/>
    <property type="evidence" value="ECO:0007669"/>
    <property type="project" value="UniProtKB-KW"/>
</dbReference>
<name>A0AAP0P916_9MAGN</name>
<dbReference type="GO" id="GO:0005524">
    <property type="term" value="F:ATP binding"/>
    <property type="evidence" value="ECO:0007669"/>
    <property type="project" value="UniProtKB-KW"/>
</dbReference>
<dbReference type="InterPro" id="IPR027417">
    <property type="entry name" value="P-loop_NTPase"/>
</dbReference>
<keyword evidence="1" id="KW-0547">Nucleotide-binding</keyword>
<dbReference type="Gene3D" id="3.40.50.300">
    <property type="entry name" value="P-loop containing nucleotide triphosphate hydrolases"/>
    <property type="match status" value="1"/>
</dbReference>
<comment type="catalytic activity">
    <reaction evidence="1">
        <text>ATP + H2O = ADP + phosphate + H(+)</text>
        <dbReference type="Rhea" id="RHEA:13065"/>
        <dbReference type="ChEBI" id="CHEBI:15377"/>
        <dbReference type="ChEBI" id="CHEBI:15378"/>
        <dbReference type="ChEBI" id="CHEBI:30616"/>
        <dbReference type="ChEBI" id="CHEBI:43474"/>
        <dbReference type="ChEBI" id="CHEBI:456216"/>
        <dbReference type="EC" id="5.6.2.3"/>
    </reaction>
</comment>
<comment type="cofactor">
    <cofactor evidence="1">
        <name>Mg(2+)</name>
        <dbReference type="ChEBI" id="CHEBI:18420"/>
    </cofactor>
</comment>
<dbReference type="GO" id="GO:0000723">
    <property type="term" value="P:telomere maintenance"/>
    <property type="evidence" value="ECO:0007669"/>
    <property type="project" value="InterPro"/>
</dbReference>
<dbReference type="GO" id="GO:0006310">
    <property type="term" value="P:DNA recombination"/>
    <property type="evidence" value="ECO:0007669"/>
    <property type="project" value="UniProtKB-KW"/>
</dbReference>
<dbReference type="GO" id="GO:0016787">
    <property type="term" value="F:hydrolase activity"/>
    <property type="evidence" value="ECO:0007669"/>
    <property type="project" value="UniProtKB-KW"/>
</dbReference>
<protein>
    <recommendedName>
        <fullName evidence="1">ATP-dependent DNA helicase</fullName>
        <ecNumber evidence="1">5.6.2.3</ecNumber>
    </recommendedName>
</protein>
<keyword evidence="1" id="KW-0067">ATP-binding</keyword>
<keyword evidence="4" id="KW-1185">Reference proteome</keyword>
<keyword evidence="1" id="KW-0234">DNA repair</keyword>
<dbReference type="Proteomes" id="UP001420932">
    <property type="component" value="Unassembled WGS sequence"/>
</dbReference>
<dbReference type="SUPFAM" id="SSF52540">
    <property type="entry name" value="P-loop containing nucleoside triphosphate hydrolases"/>
    <property type="match status" value="1"/>
</dbReference>
<evidence type="ECO:0000313" key="4">
    <source>
        <dbReference type="Proteomes" id="UP001420932"/>
    </source>
</evidence>
<dbReference type="Pfam" id="PF05970">
    <property type="entry name" value="PIF1"/>
    <property type="match status" value="1"/>
</dbReference>
<dbReference type="AlphaFoldDB" id="A0AAP0P916"/>
<keyword evidence="1" id="KW-0347">Helicase</keyword>
<comment type="similarity">
    <text evidence="1">Belongs to the helicase family.</text>
</comment>
<dbReference type="PANTHER" id="PTHR10492:SF101">
    <property type="entry name" value="ATP-DEPENDENT DNA HELICASE"/>
    <property type="match status" value="1"/>
</dbReference>
<keyword evidence="1" id="KW-0227">DNA damage</keyword>
<dbReference type="GO" id="GO:0043139">
    <property type="term" value="F:5'-3' DNA helicase activity"/>
    <property type="evidence" value="ECO:0007669"/>
    <property type="project" value="UniProtKB-EC"/>
</dbReference>